<sequence length="86" mass="10279">RNEIAWCYRGAGYPKKDFGKRHDIIFRYSKADTYIFNLDEVREEYAETTKERFKHYIGNVRKGGSRYIKSTVSSLIWFFKISKLSP</sequence>
<comment type="caution">
    <text evidence="1">The sequence shown here is derived from an EMBL/GenBank/DDBJ whole genome shotgun (WGS) entry which is preliminary data.</text>
</comment>
<dbReference type="InterPro" id="IPR029063">
    <property type="entry name" value="SAM-dependent_MTases_sf"/>
</dbReference>
<evidence type="ECO:0000313" key="1">
    <source>
        <dbReference type="EMBL" id="GAJ22176.1"/>
    </source>
</evidence>
<reference evidence="1" key="1">
    <citation type="journal article" date="2014" name="Front. Microbiol.">
        <title>High frequency of phylogenetically diverse reductive dehalogenase-homologous genes in deep subseafloor sedimentary metagenomes.</title>
        <authorList>
            <person name="Kawai M."/>
            <person name="Futagami T."/>
            <person name="Toyoda A."/>
            <person name="Takaki Y."/>
            <person name="Nishi S."/>
            <person name="Hori S."/>
            <person name="Arai W."/>
            <person name="Tsubouchi T."/>
            <person name="Morono Y."/>
            <person name="Uchiyama I."/>
            <person name="Ito T."/>
            <person name="Fujiyama A."/>
            <person name="Inagaki F."/>
            <person name="Takami H."/>
        </authorList>
    </citation>
    <scope>NUCLEOTIDE SEQUENCE</scope>
    <source>
        <strain evidence="1">Expedition CK06-06</strain>
    </source>
</reference>
<gene>
    <name evidence="1" type="ORF">S12H4_60356</name>
</gene>
<dbReference type="AlphaFoldDB" id="X1VVP6"/>
<dbReference type="Gene3D" id="3.40.50.150">
    <property type="entry name" value="Vaccinia Virus protein VP39"/>
    <property type="match status" value="1"/>
</dbReference>
<dbReference type="EMBL" id="BARW01039704">
    <property type="protein sequence ID" value="GAJ22176.1"/>
    <property type="molecule type" value="Genomic_DNA"/>
</dbReference>
<protein>
    <submittedName>
        <fullName evidence="1">Uncharacterized protein</fullName>
    </submittedName>
</protein>
<organism evidence="1">
    <name type="scientific">marine sediment metagenome</name>
    <dbReference type="NCBI Taxonomy" id="412755"/>
    <lineage>
        <taxon>unclassified sequences</taxon>
        <taxon>metagenomes</taxon>
        <taxon>ecological metagenomes</taxon>
    </lineage>
</organism>
<dbReference type="SUPFAM" id="SSF53335">
    <property type="entry name" value="S-adenosyl-L-methionine-dependent methyltransferases"/>
    <property type="match status" value="1"/>
</dbReference>
<feature type="non-terminal residue" evidence="1">
    <location>
        <position position="1"/>
    </location>
</feature>
<proteinExistence type="predicted"/>
<name>X1VVP6_9ZZZZ</name>
<accession>X1VVP6</accession>